<sequence length="147" mass="16447">MKRTRAACHWTRFLLNQCPSPSSADNIFQRKPAVPLNLAPGSAAKSVAMTRFLRGFPFVAGFLKIMLSLLYYTGSKIRLGGFEKGMWTVMYIAPTAKVADMIKTKLTEEGFLVQTRPVNLSKQQYEILVPSGELEEVQEVLNSILHP</sequence>
<keyword evidence="1" id="KW-0812">Transmembrane</keyword>
<comment type="caution">
    <text evidence="2">The sequence shown here is derived from an EMBL/GenBank/DDBJ whole genome shotgun (WGS) entry which is preliminary data.</text>
</comment>
<accession>A0ABY1M1E1</accession>
<proteinExistence type="predicted"/>
<dbReference type="EMBL" id="FXAE01000030">
    <property type="protein sequence ID" value="SMF39825.1"/>
    <property type="molecule type" value="Genomic_DNA"/>
</dbReference>
<keyword evidence="1" id="KW-0472">Membrane</keyword>
<evidence type="ECO:0000256" key="1">
    <source>
        <dbReference type="SAM" id="Phobius"/>
    </source>
</evidence>
<feature type="transmembrane region" description="Helical" evidence="1">
    <location>
        <begin position="55"/>
        <end position="74"/>
    </location>
</feature>
<gene>
    <name evidence="2" type="ORF">SAMN02744124_02836</name>
</gene>
<organism evidence="2 3">
    <name type="scientific">Paenibacillus barengoltzii J12</name>
    <dbReference type="NCBI Taxonomy" id="935846"/>
    <lineage>
        <taxon>Bacteria</taxon>
        <taxon>Bacillati</taxon>
        <taxon>Bacillota</taxon>
        <taxon>Bacilli</taxon>
        <taxon>Bacillales</taxon>
        <taxon>Paenibacillaceae</taxon>
        <taxon>Paenibacillus</taxon>
    </lineage>
</organism>
<dbReference type="Proteomes" id="UP000192939">
    <property type="component" value="Unassembled WGS sequence"/>
</dbReference>
<keyword evidence="3" id="KW-1185">Reference proteome</keyword>
<protein>
    <submittedName>
        <fullName evidence="2">Uncharacterized protein</fullName>
    </submittedName>
</protein>
<reference evidence="2 3" key="1">
    <citation type="submission" date="2017-04" db="EMBL/GenBank/DDBJ databases">
        <authorList>
            <person name="Varghese N."/>
            <person name="Submissions S."/>
        </authorList>
    </citation>
    <scope>NUCLEOTIDE SEQUENCE [LARGE SCALE GENOMIC DNA]</scope>
    <source>
        <strain evidence="2 3">J12</strain>
    </source>
</reference>
<evidence type="ECO:0000313" key="2">
    <source>
        <dbReference type="EMBL" id="SMF39825.1"/>
    </source>
</evidence>
<evidence type="ECO:0000313" key="3">
    <source>
        <dbReference type="Proteomes" id="UP000192939"/>
    </source>
</evidence>
<keyword evidence="1" id="KW-1133">Transmembrane helix</keyword>
<name>A0ABY1M1E1_9BACL</name>